<dbReference type="SMART" id="SM00028">
    <property type="entry name" value="TPR"/>
    <property type="match status" value="6"/>
</dbReference>
<dbReference type="InterPro" id="IPR019734">
    <property type="entry name" value="TPR_rpt"/>
</dbReference>
<dbReference type="PANTHER" id="PTHR44203">
    <property type="entry name" value="ETO1-RELATED"/>
    <property type="match status" value="1"/>
</dbReference>
<comment type="pathway">
    <text evidence="1">Protein modification; protein ubiquitination.</text>
</comment>
<dbReference type="SUPFAM" id="SSF54695">
    <property type="entry name" value="POZ domain"/>
    <property type="match status" value="1"/>
</dbReference>
<dbReference type="OrthoDB" id="9997739at2759"/>
<sequence>MQHNLFTTMRSLKLADGCKGTQVYALNTNPATTTTTTSTTAVFCGGGGGEDKHHHDHVRAHSIRSKLNQSFSVAENLLPFGLPVTDLLEPPIEPYLKSVNFVESLADVYRRLENSPPLEKSGIYLEQYSLFRGLSEPKLLRRSLRSARQYAVDVHSKVVLSAWLRFERREDELDGSSSMDCGGGRILECPKSSLISGYDPESVYDACPCRQTSAAKVSIDDDEEEEEEECSTSEEDSDISFCIGDDEIRCMRYNIACLSRPLKTMLYGGFIESRREKINFSRNEISVKGMRAVELFSRTKKLNSFPPQIVLELLSFANRFCCEEMKSACDAHLAALVCNIEDALLLVEYGLEETAYLLVASCLQVFLRELPGSLYNSDVLRLLCGSEARKRLEIMGHTSFTLYYFLSLVAIEEDMKSNTTVMLLERLGESATVGWQKELAFHQLGCVMLERKEYKDAQHWFEAAVEAGHIYSMTGVARSKYKRGHKYTAYKQTSTLISEYTPIGWMHQERSLYCIGKEKMMDLNTATELDPTLPFPYKYRAVAMAEENKIVAAISEINKIIGFKVTPDCLELRAWFSIALEDYEGALRDIRALLTLDPNYMMYHGKVHGSYMVELLSRHVQQWSQADCWMQLYDRWSSVDDIGSLAVVHQMLANDPGKSLLRFRQSLLLLRLNCQKAAMRSLRLARNHSSSEHERLVYEGWILYDTGHREEALAKAEQSISIQRSFEAFFLKAYALADTSLDAESSSYVIHLLEEALKCPSDGLRKGQALNNLGSVYVDCDKLDLAADCYVNALNIRHTRAHQGLARVFHLKTERKAAYDEMTKLIEKARNNASAYEKRSEYCDRDMAKSDLSMATQLDPLRTYPYRYRAAVLMDDHKEAEAIAELTKAIAFKPDLQLLHLRAAFFDSMGDSIQTIRDCEAALCLEPNHSDTLELYNKSRDRASDAQQTKSGVKTCQLIHRSSVLGFLTWNLEASGCRSSIQRE</sequence>
<dbReference type="EMBL" id="MVGT01003948">
    <property type="protein sequence ID" value="OVA02767.1"/>
    <property type="molecule type" value="Genomic_DNA"/>
</dbReference>
<dbReference type="InParanoid" id="A0A200PX26"/>
<dbReference type="OMA" id="VGKEKMM"/>
<dbReference type="GO" id="GO:0010105">
    <property type="term" value="P:negative regulation of ethylene-activated signaling pathway"/>
    <property type="evidence" value="ECO:0007669"/>
    <property type="project" value="InterPro"/>
</dbReference>
<dbReference type="Gene3D" id="1.25.40.10">
    <property type="entry name" value="Tetratricopeptide repeat domain"/>
    <property type="match status" value="3"/>
</dbReference>
<dbReference type="AlphaFoldDB" id="A0A200PX26"/>
<dbReference type="PANTHER" id="PTHR44203:SF8">
    <property type="entry name" value="ETHYLENE-OVERPRODUCTION PROTEIN 1"/>
    <property type="match status" value="1"/>
</dbReference>
<dbReference type="Proteomes" id="UP000195402">
    <property type="component" value="Unassembled WGS sequence"/>
</dbReference>
<dbReference type="SUPFAM" id="SSF48452">
    <property type="entry name" value="TPR-like"/>
    <property type="match status" value="3"/>
</dbReference>
<dbReference type="InterPro" id="IPR011333">
    <property type="entry name" value="SKP1/BTB/POZ_sf"/>
</dbReference>
<keyword evidence="3" id="KW-1185">Reference proteome</keyword>
<evidence type="ECO:0000256" key="1">
    <source>
        <dbReference type="ARBA" id="ARBA00004906"/>
    </source>
</evidence>
<accession>A0A200PX26</accession>
<dbReference type="STRING" id="56857.A0A200PX26"/>
<dbReference type="Gene3D" id="3.30.710.10">
    <property type="entry name" value="Potassium Channel Kv1.1, Chain A"/>
    <property type="match status" value="1"/>
</dbReference>
<comment type="caution">
    <text evidence="2">The sequence shown here is derived from an EMBL/GenBank/DDBJ whole genome shotgun (WGS) entry which is preliminary data.</text>
</comment>
<gene>
    <name evidence="2" type="ORF">BVC80_9093g116</name>
</gene>
<name>A0A200PX26_MACCD</name>
<evidence type="ECO:0000313" key="3">
    <source>
        <dbReference type="Proteomes" id="UP000195402"/>
    </source>
</evidence>
<dbReference type="InterPro" id="IPR044631">
    <property type="entry name" value="ETO1-like"/>
</dbReference>
<dbReference type="FunCoup" id="A0A200PX26">
    <property type="interactions" value="1"/>
</dbReference>
<proteinExistence type="predicted"/>
<organism evidence="2 3">
    <name type="scientific">Macleaya cordata</name>
    <name type="common">Five-seeded plume-poppy</name>
    <name type="synonym">Bocconia cordata</name>
    <dbReference type="NCBI Taxonomy" id="56857"/>
    <lineage>
        <taxon>Eukaryota</taxon>
        <taxon>Viridiplantae</taxon>
        <taxon>Streptophyta</taxon>
        <taxon>Embryophyta</taxon>
        <taxon>Tracheophyta</taxon>
        <taxon>Spermatophyta</taxon>
        <taxon>Magnoliopsida</taxon>
        <taxon>Ranunculales</taxon>
        <taxon>Papaveraceae</taxon>
        <taxon>Papaveroideae</taxon>
        <taxon>Macleaya</taxon>
    </lineage>
</organism>
<dbReference type="InterPro" id="IPR011990">
    <property type="entry name" value="TPR-like_helical_dom_sf"/>
</dbReference>
<evidence type="ECO:0000313" key="2">
    <source>
        <dbReference type="EMBL" id="OVA02767.1"/>
    </source>
</evidence>
<protein>
    <submittedName>
        <fullName evidence="2">Tetratricopeptide TPR-1</fullName>
    </submittedName>
</protein>
<reference evidence="2 3" key="1">
    <citation type="journal article" date="2017" name="Mol. Plant">
        <title>The Genome of Medicinal Plant Macleaya cordata Provides New Insights into Benzylisoquinoline Alkaloids Metabolism.</title>
        <authorList>
            <person name="Liu X."/>
            <person name="Liu Y."/>
            <person name="Huang P."/>
            <person name="Ma Y."/>
            <person name="Qing Z."/>
            <person name="Tang Q."/>
            <person name="Cao H."/>
            <person name="Cheng P."/>
            <person name="Zheng Y."/>
            <person name="Yuan Z."/>
            <person name="Zhou Y."/>
            <person name="Liu J."/>
            <person name="Tang Z."/>
            <person name="Zhuo Y."/>
            <person name="Zhang Y."/>
            <person name="Yu L."/>
            <person name="Huang J."/>
            <person name="Yang P."/>
            <person name="Peng Q."/>
            <person name="Zhang J."/>
            <person name="Jiang W."/>
            <person name="Zhang Z."/>
            <person name="Lin K."/>
            <person name="Ro D.K."/>
            <person name="Chen X."/>
            <person name="Xiong X."/>
            <person name="Shang Y."/>
            <person name="Huang S."/>
            <person name="Zeng J."/>
        </authorList>
    </citation>
    <scope>NUCLEOTIDE SEQUENCE [LARGE SCALE GENOMIC DNA]</scope>
    <source>
        <strain evidence="3">cv. BLH2017</strain>
        <tissue evidence="2">Root</tissue>
    </source>
</reference>